<dbReference type="PROSITE" id="PS51721">
    <property type="entry name" value="G_CP"/>
    <property type="match status" value="1"/>
</dbReference>
<evidence type="ECO:0000256" key="5">
    <source>
        <dbReference type="ARBA" id="ARBA00022741"/>
    </source>
</evidence>
<feature type="binding site" evidence="10">
    <location>
        <position position="255"/>
    </location>
    <ligand>
        <name>Zn(2+)</name>
        <dbReference type="ChEBI" id="CHEBI:29105"/>
    </ligand>
</feature>
<comment type="cofactor">
    <cofactor evidence="10">
        <name>Zn(2+)</name>
        <dbReference type="ChEBI" id="CHEBI:29105"/>
    </cofactor>
    <text evidence="10">Binds 1 zinc ion per subunit.</text>
</comment>
<evidence type="ECO:0000313" key="14">
    <source>
        <dbReference type="Proteomes" id="UP000245288"/>
    </source>
</evidence>
<dbReference type="GO" id="GO:0005737">
    <property type="term" value="C:cytoplasm"/>
    <property type="evidence" value="ECO:0007669"/>
    <property type="project" value="UniProtKB-SubCell"/>
</dbReference>
<dbReference type="NCBIfam" id="TIGR00157">
    <property type="entry name" value="ribosome small subunit-dependent GTPase A"/>
    <property type="match status" value="1"/>
</dbReference>
<sequence length="293" mass="32770">MKQGKIVKGIAGFYYVSVAGSGIYECKAKGAFRQQKLKPLVGDNVQIDIINEDEKTGNVVEILPRKNALIRPAVANVDQALVIFAGTSPKPNLNLLDRFLLMMEQQEVPTLICFNKEDLASETEIQELREAYETSGYPLYFLSAKEEDGIAPLREALQGKTTTVAGPSGVGKSTLINLLAPDVQMETGAISEKIQRGKHTTRHSQLIMLDEETYIFDTPGFSSLASDFFEKETLGTLFPEFMEYEQNCRFTGCSHIGEPDCGVKEALAERKISQSRYNNYVQIYNELKDKRKY</sequence>
<dbReference type="GO" id="GO:0042274">
    <property type="term" value="P:ribosomal small subunit biogenesis"/>
    <property type="evidence" value="ECO:0007669"/>
    <property type="project" value="UniProtKB-UniRule"/>
</dbReference>
<dbReference type="InterPro" id="IPR004881">
    <property type="entry name" value="Ribosome_biogen_GTPase_RsgA"/>
</dbReference>
<name>A0A2V1JUQ2_EUBRA</name>
<gene>
    <name evidence="10" type="primary">rsgA</name>
    <name evidence="13" type="ORF">LG34_01490</name>
</gene>
<dbReference type="InterPro" id="IPR027417">
    <property type="entry name" value="P-loop_NTPase"/>
</dbReference>
<dbReference type="CDD" id="cd01854">
    <property type="entry name" value="YjeQ_EngC"/>
    <property type="match status" value="1"/>
</dbReference>
<dbReference type="InterPro" id="IPR012340">
    <property type="entry name" value="NA-bd_OB-fold"/>
</dbReference>
<evidence type="ECO:0000256" key="8">
    <source>
        <dbReference type="ARBA" id="ARBA00022884"/>
    </source>
</evidence>
<dbReference type="GO" id="GO:0046872">
    <property type="term" value="F:metal ion binding"/>
    <property type="evidence" value="ECO:0007669"/>
    <property type="project" value="UniProtKB-KW"/>
</dbReference>
<organism evidence="13 14">
    <name type="scientific">Eubacterium ramulus</name>
    <dbReference type="NCBI Taxonomy" id="39490"/>
    <lineage>
        <taxon>Bacteria</taxon>
        <taxon>Bacillati</taxon>
        <taxon>Bacillota</taxon>
        <taxon>Clostridia</taxon>
        <taxon>Eubacteriales</taxon>
        <taxon>Eubacteriaceae</taxon>
        <taxon>Eubacterium</taxon>
    </lineage>
</organism>
<dbReference type="InterPro" id="IPR030378">
    <property type="entry name" value="G_CP_dom"/>
</dbReference>
<evidence type="ECO:0000256" key="1">
    <source>
        <dbReference type="ARBA" id="ARBA00022490"/>
    </source>
</evidence>
<feature type="binding site" evidence="10">
    <location>
        <position position="261"/>
    </location>
    <ligand>
        <name>Zn(2+)</name>
        <dbReference type="ChEBI" id="CHEBI:29105"/>
    </ligand>
</feature>
<feature type="binding site" evidence="10">
    <location>
        <position position="253"/>
    </location>
    <ligand>
        <name>Zn(2+)</name>
        <dbReference type="ChEBI" id="CHEBI:29105"/>
    </ligand>
</feature>
<dbReference type="InterPro" id="IPR010914">
    <property type="entry name" value="RsgA_GTPase_dom"/>
</dbReference>
<feature type="binding site" evidence="10">
    <location>
        <begin position="166"/>
        <end position="174"/>
    </location>
    <ligand>
        <name>GTP</name>
        <dbReference type="ChEBI" id="CHEBI:37565"/>
    </ligand>
</feature>
<keyword evidence="7 10" id="KW-0862">Zinc</keyword>
<dbReference type="PANTHER" id="PTHR32120">
    <property type="entry name" value="SMALL RIBOSOMAL SUBUNIT BIOGENESIS GTPASE RSGA"/>
    <property type="match status" value="1"/>
</dbReference>
<evidence type="ECO:0000256" key="7">
    <source>
        <dbReference type="ARBA" id="ARBA00022833"/>
    </source>
</evidence>
<comment type="caution">
    <text evidence="13">The sequence shown here is derived from an EMBL/GenBank/DDBJ whole genome shotgun (WGS) entry which is preliminary data.</text>
</comment>
<evidence type="ECO:0000256" key="10">
    <source>
        <dbReference type="HAMAP-Rule" id="MF_01820"/>
    </source>
</evidence>
<keyword evidence="6 10" id="KW-0378">Hydrolase</keyword>
<evidence type="ECO:0000259" key="12">
    <source>
        <dbReference type="PROSITE" id="PS51721"/>
    </source>
</evidence>
<evidence type="ECO:0000256" key="4">
    <source>
        <dbReference type="ARBA" id="ARBA00022730"/>
    </source>
</evidence>
<dbReference type="SUPFAM" id="SSF50249">
    <property type="entry name" value="Nucleic acid-binding proteins"/>
    <property type="match status" value="1"/>
</dbReference>
<dbReference type="RefSeq" id="WP_181369247.1">
    <property type="nucleotide sequence ID" value="NZ_CABMEW010000005.1"/>
</dbReference>
<evidence type="ECO:0000256" key="3">
    <source>
        <dbReference type="ARBA" id="ARBA00022723"/>
    </source>
</evidence>
<keyword evidence="3 10" id="KW-0479">Metal-binding</keyword>
<dbReference type="Proteomes" id="UP000245288">
    <property type="component" value="Unassembled WGS sequence"/>
</dbReference>
<reference evidence="13 14" key="1">
    <citation type="submission" date="2014-09" db="EMBL/GenBank/DDBJ databases">
        <title>Butyrate-producing bacteria isolated from human gut.</title>
        <authorList>
            <person name="Zhang Q."/>
            <person name="Zhao L."/>
        </authorList>
    </citation>
    <scope>NUCLEOTIDE SEQUENCE [LARGE SCALE GENOMIC DNA]</scope>
    <source>
        <strain evidence="13 14">21</strain>
    </source>
</reference>
<evidence type="ECO:0000256" key="6">
    <source>
        <dbReference type="ARBA" id="ARBA00022801"/>
    </source>
</evidence>
<dbReference type="Gene3D" id="1.10.40.50">
    <property type="entry name" value="Probable gtpase engc, domain 3"/>
    <property type="match status" value="1"/>
</dbReference>
<comment type="similarity">
    <text evidence="10">Belongs to the TRAFAC class YlqF/YawG GTPase family. RsgA subfamily.</text>
</comment>
<dbReference type="SUPFAM" id="SSF52540">
    <property type="entry name" value="P-loop containing nucleoside triphosphate hydrolases"/>
    <property type="match status" value="1"/>
</dbReference>
<keyword evidence="5 10" id="KW-0547">Nucleotide-binding</keyword>
<dbReference type="HAMAP" id="MF_01820">
    <property type="entry name" value="GTPase_RsgA"/>
    <property type="match status" value="1"/>
</dbReference>
<comment type="function">
    <text evidence="10">One of several proteins that assist in the late maturation steps of the functional core of the 30S ribosomal subunit. Helps release RbfA from mature subunits. May play a role in the assembly of ribosomal proteins into the subunit. Circularly permuted GTPase that catalyzes slow GTP hydrolysis, GTPase activity is stimulated by the 30S ribosomal subunit.</text>
</comment>
<comment type="subunit">
    <text evidence="10">Monomer. Associates with 30S ribosomal subunit, binds 16S rRNA.</text>
</comment>
<evidence type="ECO:0000259" key="11">
    <source>
        <dbReference type="PROSITE" id="PS50936"/>
    </source>
</evidence>
<evidence type="ECO:0000256" key="2">
    <source>
        <dbReference type="ARBA" id="ARBA00022517"/>
    </source>
</evidence>
<dbReference type="Gene3D" id="3.40.50.300">
    <property type="entry name" value="P-loop containing nucleotide triphosphate hydrolases"/>
    <property type="match status" value="1"/>
</dbReference>
<dbReference type="Pfam" id="PF16745">
    <property type="entry name" value="RsgA_N"/>
    <property type="match status" value="1"/>
</dbReference>
<feature type="binding site" evidence="10">
    <location>
        <position position="248"/>
    </location>
    <ligand>
        <name>Zn(2+)</name>
        <dbReference type="ChEBI" id="CHEBI:29105"/>
    </ligand>
</feature>
<comment type="subcellular location">
    <subcellularLocation>
        <location evidence="10">Cytoplasm</location>
    </subcellularLocation>
</comment>
<dbReference type="GO" id="GO:0019843">
    <property type="term" value="F:rRNA binding"/>
    <property type="evidence" value="ECO:0007669"/>
    <property type="project" value="UniProtKB-KW"/>
</dbReference>
<keyword evidence="1 10" id="KW-0963">Cytoplasm</keyword>
<dbReference type="Pfam" id="PF03193">
    <property type="entry name" value="RsgA_GTPase"/>
    <property type="match status" value="1"/>
</dbReference>
<keyword evidence="4 10" id="KW-0699">rRNA-binding</keyword>
<dbReference type="GO" id="GO:0003924">
    <property type="term" value="F:GTPase activity"/>
    <property type="evidence" value="ECO:0007669"/>
    <property type="project" value="UniProtKB-UniRule"/>
</dbReference>
<feature type="binding site" evidence="10">
    <location>
        <begin position="115"/>
        <end position="118"/>
    </location>
    <ligand>
        <name>GTP</name>
        <dbReference type="ChEBI" id="CHEBI:37565"/>
    </ligand>
</feature>
<dbReference type="EMBL" id="JRFU01000012">
    <property type="protein sequence ID" value="PWE87849.1"/>
    <property type="molecule type" value="Genomic_DNA"/>
</dbReference>
<dbReference type="CDD" id="cd04466">
    <property type="entry name" value="S1_YloQ_GTPase"/>
    <property type="match status" value="1"/>
</dbReference>
<dbReference type="AlphaFoldDB" id="A0A2V1JUQ2"/>
<accession>A0A2V1JUQ2</accession>
<keyword evidence="2 10" id="KW-0690">Ribosome biogenesis</keyword>
<dbReference type="EC" id="3.6.1.-" evidence="10"/>
<keyword evidence="9 10" id="KW-0342">GTP-binding</keyword>
<evidence type="ECO:0000256" key="9">
    <source>
        <dbReference type="ARBA" id="ARBA00023134"/>
    </source>
</evidence>
<keyword evidence="8 10" id="KW-0694">RNA-binding</keyword>
<dbReference type="PANTHER" id="PTHR32120:SF11">
    <property type="entry name" value="SMALL RIBOSOMAL SUBUNIT BIOGENESIS GTPASE RSGA 1, MITOCHONDRIAL-RELATED"/>
    <property type="match status" value="1"/>
</dbReference>
<dbReference type="GO" id="GO:0005525">
    <property type="term" value="F:GTP binding"/>
    <property type="evidence" value="ECO:0007669"/>
    <property type="project" value="UniProtKB-UniRule"/>
</dbReference>
<evidence type="ECO:0000313" key="13">
    <source>
        <dbReference type="EMBL" id="PWE87849.1"/>
    </source>
</evidence>
<feature type="domain" description="CP-type G" evidence="12">
    <location>
        <begin position="66"/>
        <end position="224"/>
    </location>
</feature>
<dbReference type="Gene3D" id="2.40.50.140">
    <property type="entry name" value="Nucleic acid-binding proteins"/>
    <property type="match status" value="1"/>
</dbReference>
<protein>
    <recommendedName>
        <fullName evidence="10">Small ribosomal subunit biogenesis GTPase RsgA</fullName>
        <ecNumber evidence="10">3.6.1.-</ecNumber>
    </recommendedName>
</protein>
<dbReference type="InterPro" id="IPR031944">
    <property type="entry name" value="RsgA_N"/>
</dbReference>
<dbReference type="PROSITE" id="PS50936">
    <property type="entry name" value="ENGC_GTPASE"/>
    <property type="match status" value="1"/>
</dbReference>
<proteinExistence type="inferred from homology"/>
<feature type="domain" description="EngC GTPase" evidence="11">
    <location>
        <begin position="75"/>
        <end position="222"/>
    </location>
</feature>
<keyword evidence="14" id="KW-1185">Reference proteome</keyword>